<dbReference type="InterPro" id="IPR019660">
    <property type="entry name" value="Put_sensory_transdc_reg_YbjN"/>
</dbReference>
<dbReference type="Pfam" id="PF10722">
    <property type="entry name" value="YbjN"/>
    <property type="match status" value="1"/>
</dbReference>
<feature type="compositionally biased region" description="Low complexity" evidence="1">
    <location>
        <begin position="15"/>
        <end position="24"/>
    </location>
</feature>
<dbReference type="RefSeq" id="WP_050694563.1">
    <property type="nucleotide sequence ID" value="NZ_CP012072.1"/>
</dbReference>
<sequence>MPEWKSFTFGDGSEAKPAPAAPAPAMEADEYAAKWDTKVAEVTIARIENVLEGDGLPHGSGEFIAVTQLEDVRFQIHREPADAPWVQIEARIVPEGDGHTEYSLQEVANRWNTEHLQPTVFPVEDGNNWILVAASRFFVGEGLSDRQIHAMLRRGLIIGLSTVGELPELLTEASAQ</sequence>
<dbReference type="KEGG" id="amy:ADJ76_01970"/>
<keyword evidence="3" id="KW-1185">Reference proteome</keyword>
<dbReference type="EMBL" id="CP066065">
    <property type="protein sequence ID" value="QQC44641.1"/>
    <property type="molecule type" value="Genomic_DNA"/>
</dbReference>
<reference evidence="2 3" key="1">
    <citation type="submission" date="2020-12" db="EMBL/GenBank/DDBJ databases">
        <title>FDA dAtabase for Regulatory Grade micrObial Sequences (FDA-ARGOS): Supporting development and validation of Infectious Disease Dx tests.</title>
        <authorList>
            <person name="Sproer C."/>
            <person name="Gronow S."/>
            <person name="Severitt S."/>
            <person name="Schroder I."/>
            <person name="Tallon L."/>
            <person name="Sadzewicz L."/>
            <person name="Zhao X."/>
            <person name="Boylan J."/>
            <person name="Ott S."/>
            <person name="Bowen H."/>
            <person name="Vavikolanu K."/>
            <person name="Mehta A."/>
            <person name="Aluvathingal J."/>
            <person name="Nadendla S."/>
            <person name="Lowell S."/>
            <person name="Myers T."/>
            <person name="Yan Y."/>
            <person name="Sichtig H."/>
        </authorList>
    </citation>
    <scope>NUCLEOTIDE SEQUENCE [LARGE SCALE GENOMIC DNA]</scope>
    <source>
        <strain evidence="2 3">FDAARGOS_985</strain>
    </source>
</reference>
<evidence type="ECO:0000313" key="3">
    <source>
        <dbReference type="Proteomes" id="UP000595220"/>
    </source>
</evidence>
<gene>
    <name evidence="2" type="ORF">I6H42_04470</name>
</gene>
<evidence type="ECO:0000313" key="2">
    <source>
        <dbReference type="EMBL" id="QQC44641.1"/>
    </source>
</evidence>
<organism evidence="2 3">
    <name type="scientific">Schaalia meyeri</name>
    <dbReference type="NCBI Taxonomy" id="52773"/>
    <lineage>
        <taxon>Bacteria</taxon>
        <taxon>Bacillati</taxon>
        <taxon>Actinomycetota</taxon>
        <taxon>Actinomycetes</taxon>
        <taxon>Actinomycetales</taxon>
        <taxon>Actinomycetaceae</taxon>
        <taxon>Schaalia</taxon>
    </lineage>
</organism>
<accession>A0AAP9YCR9</accession>
<dbReference type="AlphaFoldDB" id="A0AAP9YCR9"/>
<evidence type="ECO:0000256" key="1">
    <source>
        <dbReference type="SAM" id="MobiDB-lite"/>
    </source>
</evidence>
<protein>
    <submittedName>
        <fullName evidence="2">YbjN domain-containing protein</fullName>
    </submittedName>
</protein>
<name>A0AAP9YCR9_9ACTO</name>
<feature type="region of interest" description="Disordered" evidence="1">
    <location>
        <begin position="1"/>
        <end position="24"/>
    </location>
</feature>
<proteinExistence type="predicted"/>
<dbReference type="Proteomes" id="UP000595220">
    <property type="component" value="Chromosome"/>
</dbReference>